<evidence type="ECO:0000313" key="2">
    <source>
        <dbReference type="EMBL" id="ACU61372.1"/>
    </source>
</evidence>
<gene>
    <name evidence="2" type="ordered locus">Cpin_3910</name>
</gene>
<protein>
    <submittedName>
        <fullName evidence="2">Uncharacterized protein</fullName>
    </submittedName>
</protein>
<proteinExistence type="predicted"/>
<dbReference type="KEGG" id="cpi:Cpin_3910"/>
<evidence type="ECO:0000256" key="1">
    <source>
        <dbReference type="SAM" id="Phobius"/>
    </source>
</evidence>
<name>A0A979GQE4_CHIPD</name>
<feature type="transmembrane region" description="Helical" evidence="1">
    <location>
        <begin position="6"/>
        <end position="28"/>
    </location>
</feature>
<keyword evidence="1" id="KW-0472">Membrane</keyword>
<dbReference type="EMBL" id="CP001699">
    <property type="protein sequence ID" value="ACU61372.1"/>
    <property type="molecule type" value="Genomic_DNA"/>
</dbReference>
<reference evidence="3" key="1">
    <citation type="submission" date="2009-08" db="EMBL/GenBank/DDBJ databases">
        <title>The complete genome of Chitinophaga pinensis DSM 2588.</title>
        <authorList>
            <consortium name="US DOE Joint Genome Institute (JGI-PGF)"/>
            <person name="Lucas S."/>
            <person name="Copeland A."/>
            <person name="Lapidus A."/>
            <person name="Glavina del Rio T."/>
            <person name="Dalin E."/>
            <person name="Tice H."/>
            <person name="Bruce D."/>
            <person name="Goodwin L."/>
            <person name="Pitluck S."/>
            <person name="Kyrpides N."/>
            <person name="Mavromatis K."/>
            <person name="Ivanova N."/>
            <person name="Mikhailova N."/>
            <person name="Sims D."/>
            <person name="Meinche L."/>
            <person name="Brettin T."/>
            <person name="Detter J.C."/>
            <person name="Han C."/>
            <person name="Larimer F."/>
            <person name="Land M."/>
            <person name="Hauser L."/>
            <person name="Markowitz V."/>
            <person name="Cheng J.-F."/>
            <person name="Hugenholtz P."/>
            <person name="Woyke T."/>
            <person name="Wu D."/>
            <person name="Spring S."/>
            <person name="Klenk H.-P."/>
            <person name="Eisen J.A."/>
        </authorList>
    </citation>
    <scope>NUCLEOTIDE SEQUENCE [LARGE SCALE GENOMIC DNA]</scope>
    <source>
        <strain evidence="3">ATCC 43595 / DSM 2588 / LMG 13176 / NBRC 15968 / NCIMB 11800 / UQM 2034</strain>
    </source>
</reference>
<accession>A0A979GQE4</accession>
<sequence>MDRPLKIWQFLAGLMGMAVMFGTIIYNAGTMNAKNELRITTLENNFSEFKKDAKEQAVETSQKLDKIDNTLFDIKLMLQQKEDRKK</sequence>
<keyword evidence="1" id="KW-1133">Transmembrane helix</keyword>
<dbReference type="OrthoDB" id="9939610at2"/>
<evidence type="ECO:0000313" key="3">
    <source>
        <dbReference type="Proteomes" id="UP000002215"/>
    </source>
</evidence>
<dbReference type="RefSeq" id="WP_012791545.1">
    <property type="nucleotide sequence ID" value="NC_013132.1"/>
</dbReference>
<dbReference type="AlphaFoldDB" id="A0A979GQE4"/>
<keyword evidence="1" id="KW-0812">Transmembrane</keyword>
<organism evidence="2 3">
    <name type="scientific">Chitinophaga pinensis (strain ATCC 43595 / DSM 2588 / LMG 13176 / NBRC 15968 / NCIMB 11800 / UQM 2034)</name>
    <dbReference type="NCBI Taxonomy" id="485918"/>
    <lineage>
        <taxon>Bacteria</taxon>
        <taxon>Pseudomonadati</taxon>
        <taxon>Bacteroidota</taxon>
        <taxon>Chitinophagia</taxon>
        <taxon>Chitinophagales</taxon>
        <taxon>Chitinophagaceae</taxon>
        <taxon>Chitinophaga</taxon>
    </lineage>
</organism>
<dbReference type="Proteomes" id="UP000002215">
    <property type="component" value="Chromosome"/>
</dbReference>
<reference evidence="2 3" key="2">
    <citation type="journal article" date="2010" name="Stand. Genomic Sci.">
        <title>Complete genome sequence of Chitinophaga pinensis type strain (UQM 2034).</title>
        <authorList>
            <person name="Glavina Del Rio T."/>
            <person name="Abt B."/>
            <person name="Spring S."/>
            <person name="Lapidus A."/>
            <person name="Nolan M."/>
            <person name="Tice H."/>
            <person name="Copeland A."/>
            <person name="Cheng J.F."/>
            <person name="Chen F."/>
            <person name="Bruce D."/>
            <person name="Goodwin L."/>
            <person name="Pitluck S."/>
            <person name="Ivanova N."/>
            <person name="Mavromatis K."/>
            <person name="Mikhailova N."/>
            <person name="Pati A."/>
            <person name="Chen A."/>
            <person name="Palaniappan K."/>
            <person name="Land M."/>
            <person name="Hauser L."/>
            <person name="Chang Y.J."/>
            <person name="Jeffries C.D."/>
            <person name="Chain P."/>
            <person name="Saunders E."/>
            <person name="Detter J.C."/>
            <person name="Brettin T."/>
            <person name="Rohde M."/>
            <person name="Goker M."/>
            <person name="Bristow J."/>
            <person name="Eisen J.A."/>
            <person name="Markowitz V."/>
            <person name="Hugenholtz P."/>
            <person name="Kyrpides N.C."/>
            <person name="Klenk H.P."/>
            <person name="Lucas S."/>
        </authorList>
    </citation>
    <scope>NUCLEOTIDE SEQUENCE [LARGE SCALE GENOMIC DNA]</scope>
    <source>
        <strain evidence="3">ATCC 43595 / DSM 2588 / LMG 13176 / NBRC 15968 / NCIMB 11800 / UQM 2034</strain>
    </source>
</reference>